<evidence type="ECO:0000256" key="3">
    <source>
        <dbReference type="ARBA" id="ARBA00009716"/>
    </source>
</evidence>
<dbReference type="SUPFAM" id="SSF56235">
    <property type="entry name" value="N-terminal nucleophile aminohydrolases (Ntn hydrolases)"/>
    <property type="match status" value="1"/>
</dbReference>
<dbReference type="InterPro" id="IPR029055">
    <property type="entry name" value="Ntn_hydrolases_N"/>
</dbReference>
<evidence type="ECO:0000313" key="17">
    <source>
        <dbReference type="EMBL" id="PBK87442.1"/>
    </source>
</evidence>
<dbReference type="InterPro" id="IPR006982">
    <property type="entry name" value="Glu_synth_centr_N"/>
</dbReference>
<dbReference type="Pfam" id="PF00310">
    <property type="entry name" value="GATase_2"/>
    <property type="match status" value="2"/>
</dbReference>
<evidence type="ECO:0000256" key="14">
    <source>
        <dbReference type="ARBA" id="ARBA00037928"/>
    </source>
</evidence>
<keyword evidence="18" id="KW-1185">Reference proteome</keyword>
<dbReference type="PROSITE" id="PS51278">
    <property type="entry name" value="GATASE_TYPE_2"/>
    <property type="match status" value="1"/>
</dbReference>
<evidence type="ECO:0000256" key="12">
    <source>
        <dbReference type="ARBA" id="ARBA00023164"/>
    </source>
</evidence>
<dbReference type="GO" id="GO:0051538">
    <property type="term" value="F:3 iron, 4 sulfur cluster binding"/>
    <property type="evidence" value="ECO:0007669"/>
    <property type="project" value="UniProtKB-KW"/>
</dbReference>
<dbReference type="GO" id="GO:0016040">
    <property type="term" value="F:glutamate synthase (NADH) activity"/>
    <property type="evidence" value="ECO:0007669"/>
    <property type="project" value="TreeGrafter"/>
</dbReference>
<dbReference type="InterPro" id="IPR050711">
    <property type="entry name" value="ET-N_metabolism_enzyme"/>
</dbReference>
<proteinExistence type="inferred from homology"/>
<dbReference type="EMBL" id="KZ293678">
    <property type="protein sequence ID" value="PBK87442.1"/>
    <property type="molecule type" value="Genomic_DNA"/>
</dbReference>
<evidence type="ECO:0000256" key="6">
    <source>
        <dbReference type="ARBA" id="ARBA00022643"/>
    </source>
</evidence>
<organism evidence="17 18">
    <name type="scientific">Armillaria gallica</name>
    <name type="common">Bulbous honey fungus</name>
    <name type="synonym">Armillaria bulbosa</name>
    <dbReference type="NCBI Taxonomy" id="47427"/>
    <lineage>
        <taxon>Eukaryota</taxon>
        <taxon>Fungi</taxon>
        <taxon>Dikarya</taxon>
        <taxon>Basidiomycota</taxon>
        <taxon>Agaricomycotina</taxon>
        <taxon>Agaricomycetes</taxon>
        <taxon>Agaricomycetidae</taxon>
        <taxon>Agaricales</taxon>
        <taxon>Marasmiineae</taxon>
        <taxon>Physalacriaceae</taxon>
        <taxon>Armillaria</taxon>
    </lineage>
</organism>
<dbReference type="PANTHER" id="PTHR11938">
    <property type="entry name" value="FAD NADPH DEHYDROGENASE/OXIDOREDUCTASE"/>
    <property type="match status" value="1"/>
</dbReference>
<keyword evidence="4" id="KW-0028">Amino-acid biosynthesis</keyword>
<dbReference type="GO" id="GO:0046872">
    <property type="term" value="F:metal ion binding"/>
    <property type="evidence" value="ECO:0007669"/>
    <property type="project" value="UniProtKB-KW"/>
</dbReference>
<dbReference type="GO" id="GO:0016041">
    <property type="term" value="F:glutamate synthase (ferredoxin) activity"/>
    <property type="evidence" value="ECO:0007669"/>
    <property type="project" value="UniProtKB-EC"/>
</dbReference>
<evidence type="ECO:0000256" key="7">
    <source>
        <dbReference type="ARBA" id="ARBA00022723"/>
    </source>
</evidence>
<dbReference type="GO" id="GO:0006537">
    <property type="term" value="P:glutamate biosynthetic process"/>
    <property type="evidence" value="ECO:0007669"/>
    <property type="project" value="UniProtKB-KW"/>
</dbReference>
<accession>A0A2H3D7N5</accession>
<reference evidence="18" key="1">
    <citation type="journal article" date="2017" name="Nat. Ecol. Evol.">
        <title>Genome expansion and lineage-specific genetic innovations in the forest pathogenic fungi Armillaria.</title>
        <authorList>
            <person name="Sipos G."/>
            <person name="Prasanna A.N."/>
            <person name="Walter M.C."/>
            <person name="O'Connor E."/>
            <person name="Balint B."/>
            <person name="Krizsan K."/>
            <person name="Kiss B."/>
            <person name="Hess J."/>
            <person name="Varga T."/>
            <person name="Slot J."/>
            <person name="Riley R."/>
            <person name="Boka B."/>
            <person name="Rigling D."/>
            <person name="Barry K."/>
            <person name="Lee J."/>
            <person name="Mihaltcheva S."/>
            <person name="LaButti K."/>
            <person name="Lipzen A."/>
            <person name="Waldron R."/>
            <person name="Moloney N.M."/>
            <person name="Sperisen C."/>
            <person name="Kredics L."/>
            <person name="Vagvoelgyi C."/>
            <person name="Patrignani A."/>
            <person name="Fitzpatrick D."/>
            <person name="Nagy I."/>
            <person name="Doyle S."/>
            <person name="Anderson J.B."/>
            <person name="Grigoriev I.V."/>
            <person name="Gueldener U."/>
            <person name="Muensterkoetter M."/>
            <person name="Nagy L.G."/>
        </authorList>
    </citation>
    <scope>NUCLEOTIDE SEQUENCE [LARGE SCALE GENOMIC DNA]</scope>
    <source>
        <strain evidence="18">Ar21-2</strain>
    </source>
</reference>
<evidence type="ECO:0000256" key="9">
    <source>
        <dbReference type="ARBA" id="ARBA00023002"/>
    </source>
</evidence>
<dbReference type="Gene3D" id="3.60.20.10">
    <property type="entry name" value="Glutamine Phosphoribosylpyrophosphate, subunit 1, domain 1"/>
    <property type="match status" value="1"/>
</dbReference>
<dbReference type="InParanoid" id="A0A2H3D7N5"/>
<comment type="cofactor">
    <cofactor evidence="2">
        <name>[3Fe-4S] cluster</name>
        <dbReference type="ChEBI" id="CHEBI:21137"/>
    </cofactor>
</comment>
<evidence type="ECO:0000256" key="13">
    <source>
        <dbReference type="ARBA" id="ARBA00023291"/>
    </source>
</evidence>
<keyword evidence="12" id="KW-0314">Glutamate biosynthesis</keyword>
<evidence type="ECO:0000256" key="5">
    <source>
        <dbReference type="ARBA" id="ARBA00022630"/>
    </source>
</evidence>
<dbReference type="OrthoDB" id="4327079at2759"/>
<keyword evidence="10" id="KW-0408">Iron</keyword>
<evidence type="ECO:0000256" key="11">
    <source>
        <dbReference type="ARBA" id="ARBA00023014"/>
    </source>
</evidence>
<evidence type="ECO:0000256" key="2">
    <source>
        <dbReference type="ARBA" id="ARBA00001927"/>
    </source>
</evidence>
<evidence type="ECO:0000256" key="1">
    <source>
        <dbReference type="ARBA" id="ARBA00001917"/>
    </source>
</evidence>
<dbReference type="Pfam" id="PF04898">
    <property type="entry name" value="Glu_syn_central"/>
    <property type="match status" value="1"/>
</dbReference>
<evidence type="ECO:0000256" key="4">
    <source>
        <dbReference type="ARBA" id="ARBA00022605"/>
    </source>
</evidence>
<dbReference type="AlphaFoldDB" id="A0A2H3D7N5"/>
<dbReference type="STRING" id="47427.A0A2H3D7N5"/>
<comment type="pathway">
    <text evidence="14">Amino-acid biosynthesis; L-glutamate biosynthesis via GLT pathway; L-glutamate from 2-oxoglutarate and L-glutamine (ferredoxin route): step 1/1.</text>
</comment>
<dbReference type="InterPro" id="IPR002932">
    <property type="entry name" value="Glu_synthdom"/>
</dbReference>
<dbReference type="CDD" id="cd00713">
    <property type="entry name" value="GltS"/>
    <property type="match status" value="1"/>
</dbReference>
<evidence type="ECO:0000259" key="16">
    <source>
        <dbReference type="PROSITE" id="PS51278"/>
    </source>
</evidence>
<evidence type="ECO:0000256" key="10">
    <source>
        <dbReference type="ARBA" id="ARBA00023004"/>
    </source>
</evidence>
<evidence type="ECO:0000256" key="8">
    <source>
        <dbReference type="ARBA" id="ARBA00022962"/>
    </source>
</evidence>
<keyword evidence="5" id="KW-0285">Flavoprotein</keyword>
<name>A0A2H3D7N5_ARMGA</name>
<sequence>MIQPSNAMPSTRVSHMSNDHKVFEGKPFLAGASSQSEMPDFRPRSAECYHQYPLVSSMASVAVATPSLSDSFPLVSESASAENITGFHAVERDPNSWAGALPANQGLYSNENEKDSCGVGFLCHIKGQPSHKIVSDARHLLCAMTHRGATGADSRDGDGAGVMTAIPHEFFKREAERDIGCVLPESGEYAVGNVFFKANDPVLLQTQQATFAKIANDLGLRVLGWREVPTDGTILGLATSRKEPAIVQPFVVLRAHYGDGSICQGGTFDAKYFELQLYVFRKHATHSITLAKGLYVCSLSSKNIVYKGQLTPPQVYNDYHDLNHVLYRAHFTLVHSRFSTNTFPSWDRAQSIRWATHNETGGSDSAAFDNVLELLVVNGVVTLPEAIMMLIPEAWQGNENMEPGKRAFYNWAACLQEPWDGPALFAFSDGRFCGANLDRNGLRPCRYVVTSDDIMVFMLSLSLMTMLPSPLISIEEMNALKNLKSAYNTWPSRTIDITFPKEGLPGYQLALERVCSEATEAIDDGVKVVILSDRATTSGRVPLSALIACGGVHHHLALQKKRAKIASMAETGEAREFTTSVFWLVMVPMPFARGCIKGDKTVAELMDNYRYSVDNGILKVMSKMGIYTLQSYKGAQIFEILGLHSQVVERCFIGAASRVQGTTFDLLPMDAFELHERGQPTRDTIIPPSMPESGEHHWRDGGEAHINDPTGIAKPQDAVREKNQGAYDAYSRNANKQSNTGEGGEDAERSLILSNGDTMRSVIKQVASGRFGITSNYLADADELQIKMIQGAKLGEGGELPGHKVSGSIARTRHSAAGVGLISPPPHHDIYSIGDLKQLIYDLKCSNPRGRVAVKLVSEVGIDILASVAKATLRLHAYFRSRWWPRGFPMDGAQ</sequence>
<keyword evidence="13" id="KW-0003">3Fe-4S</keyword>
<keyword evidence="6" id="KW-0288">FMN</keyword>
<evidence type="ECO:0000256" key="15">
    <source>
        <dbReference type="ARBA" id="ARBA00039085"/>
    </source>
</evidence>
<comment type="similarity">
    <text evidence="3">Belongs to the glutamate synthase family.</text>
</comment>
<feature type="domain" description="Glutamine amidotransferase type-2" evidence="16">
    <location>
        <begin position="117"/>
        <end position="500"/>
    </location>
</feature>
<dbReference type="GO" id="GO:0019676">
    <property type="term" value="P:ammonia assimilation cycle"/>
    <property type="evidence" value="ECO:0007669"/>
    <property type="project" value="TreeGrafter"/>
</dbReference>
<keyword evidence="7" id="KW-0479">Metal-binding</keyword>
<dbReference type="PANTHER" id="PTHR11938:SF133">
    <property type="entry name" value="GLUTAMATE SYNTHASE (NADH)"/>
    <property type="match status" value="1"/>
</dbReference>
<evidence type="ECO:0000313" key="18">
    <source>
        <dbReference type="Proteomes" id="UP000217790"/>
    </source>
</evidence>
<keyword evidence="8" id="KW-0315">Glutamine amidotransferase</keyword>
<dbReference type="Gene3D" id="3.20.20.70">
    <property type="entry name" value="Aldolase class I"/>
    <property type="match status" value="2"/>
</dbReference>
<keyword evidence="9" id="KW-0560">Oxidoreductase</keyword>
<dbReference type="InterPro" id="IPR013785">
    <property type="entry name" value="Aldolase_TIM"/>
</dbReference>
<gene>
    <name evidence="17" type="ORF">ARMGADRAFT_1065975</name>
</gene>
<dbReference type="Proteomes" id="UP000217790">
    <property type="component" value="Unassembled WGS sequence"/>
</dbReference>
<keyword evidence="11" id="KW-0411">Iron-sulfur</keyword>
<dbReference type="Pfam" id="PF01645">
    <property type="entry name" value="Glu_synthase"/>
    <property type="match status" value="1"/>
</dbReference>
<dbReference type="SUPFAM" id="SSF51395">
    <property type="entry name" value="FMN-linked oxidoreductases"/>
    <property type="match status" value="1"/>
</dbReference>
<protein>
    <recommendedName>
        <fullName evidence="15">glutamate synthase (ferredoxin)</fullName>
        <ecNumber evidence="15">1.4.7.1</ecNumber>
    </recommendedName>
</protein>
<dbReference type="EC" id="1.4.7.1" evidence="15"/>
<dbReference type="InterPro" id="IPR017932">
    <property type="entry name" value="GATase_2_dom"/>
</dbReference>
<comment type="cofactor">
    <cofactor evidence="1">
        <name>FMN</name>
        <dbReference type="ChEBI" id="CHEBI:58210"/>
    </cofactor>
</comment>